<dbReference type="SUPFAM" id="SSF48403">
    <property type="entry name" value="Ankyrin repeat"/>
    <property type="match status" value="1"/>
</dbReference>
<dbReference type="PROSITE" id="PS50297">
    <property type="entry name" value="ANK_REP_REGION"/>
    <property type="match status" value="3"/>
</dbReference>
<proteinExistence type="predicted"/>
<dbReference type="PROSITE" id="PS50088">
    <property type="entry name" value="ANK_REPEAT"/>
    <property type="match status" value="3"/>
</dbReference>
<dbReference type="AlphaFoldDB" id="A0A8S3UCL1"/>
<feature type="repeat" description="ANK" evidence="3">
    <location>
        <begin position="87"/>
        <end position="119"/>
    </location>
</feature>
<dbReference type="OrthoDB" id="340620at2759"/>
<feature type="repeat" description="ANK" evidence="3">
    <location>
        <begin position="28"/>
        <end position="60"/>
    </location>
</feature>
<protein>
    <recommendedName>
        <fullName evidence="6">Ankyrin repeat protein</fullName>
    </recommendedName>
</protein>
<name>A0A8S3UCL1_MYTED</name>
<evidence type="ECO:0000313" key="4">
    <source>
        <dbReference type="EMBL" id="CAG2243670.1"/>
    </source>
</evidence>
<keyword evidence="2 3" id="KW-0040">ANK repeat</keyword>
<dbReference type="EMBL" id="CAJPWZ010002710">
    <property type="protein sequence ID" value="CAG2243670.1"/>
    <property type="molecule type" value="Genomic_DNA"/>
</dbReference>
<dbReference type="Pfam" id="PF00023">
    <property type="entry name" value="Ank"/>
    <property type="match status" value="1"/>
</dbReference>
<evidence type="ECO:0000256" key="1">
    <source>
        <dbReference type="ARBA" id="ARBA00022737"/>
    </source>
</evidence>
<dbReference type="Gene3D" id="1.25.40.20">
    <property type="entry name" value="Ankyrin repeat-containing domain"/>
    <property type="match status" value="2"/>
</dbReference>
<dbReference type="SMART" id="SM00248">
    <property type="entry name" value="ANK"/>
    <property type="match status" value="4"/>
</dbReference>
<dbReference type="PANTHER" id="PTHR24198">
    <property type="entry name" value="ANKYRIN REPEAT AND PROTEIN KINASE DOMAIN-CONTAINING PROTEIN"/>
    <property type="match status" value="1"/>
</dbReference>
<dbReference type="InterPro" id="IPR036770">
    <property type="entry name" value="Ankyrin_rpt-contain_sf"/>
</dbReference>
<evidence type="ECO:0000313" key="5">
    <source>
        <dbReference type="Proteomes" id="UP000683360"/>
    </source>
</evidence>
<keyword evidence="5" id="KW-1185">Reference proteome</keyword>
<feature type="repeat" description="ANK" evidence="3">
    <location>
        <begin position="120"/>
        <end position="152"/>
    </location>
</feature>
<keyword evidence="1" id="KW-0677">Repeat</keyword>
<dbReference type="Proteomes" id="UP000683360">
    <property type="component" value="Unassembled WGS sequence"/>
</dbReference>
<organism evidence="4 5">
    <name type="scientific">Mytilus edulis</name>
    <name type="common">Blue mussel</name>
    <dbReference type="NCBI Taxonomy" id="6550"/>
    <lineage>
        <taxon>Eukaryota</taxon>
        <taxon>Metazoa</taxon>
        <taxon>Spiralia</taxon>
        <taxon>Lophotrochozoa</taxon>
        <taxon>Mollusca</taxon>
        <taxon>Bivalvia</taxon>
        <taxon>Autobranchia</taxon>
        <taxon>Pteriomorphia</taxon>
        <taxon>Mytilida</taxon>
        <taxon>Mytiloidea</taxon>
        <taxon>Mytilidae</taxon>
        <taxon>Mytilinae</taxon>
        <taxon>Mytilus</taxon>
    </lineage>
</organism>
<evidence type="ECO:0008006" key="6">
    <source>
        <dbReference type="Google" id="ProtNLM"/>
    </source>
</evidence>
<evidence type="ECO:0000256" key="3">
    <source>
        <dbReference type="PROSITE-ProRule" id="PRU00023"/>
    </source>
</evidence>
<evidence type="ECO:0000256" key="2">
    <source>
        <dbReference type="ARBA" id="ARBA00023043"/>
    </source>
</evidence>
<comment type="caution">
    <text evidence="4">The sequence shown here is derived from an EMBL/GenBank/DDBJ whole genome shotgun (WGS) entry which is preliminary data.</text>
</comment>
<gene>
    <name evidence="4" type="ORF">MEDL_55789</name>
</gene>
<sequence length="247" mass="27697">MIRYVNKESLGATPLYITDGSLQANYHRTLDPLNAACYYGLLQVVELLVQSGIDVNLDNYHEFPVYVATYNGYYEISGSDINLCDVYGKSPLLASIETGHFDIVKLLVDYGCKINSQLTGNSLPLTSALMQGNVEIATYLIQTGADYNMQNEYGVTSIQLALWKNHTEILHHIIALENKNKPQSGNLKLYQLLVNMHKFEIYPETVPCTNECVKAEGLNYNEHRLALLSFISRGSNGDDLKHLLKLD</sequence>
<accession>A0A8S3UCL1</accession>
<dbReference type="InterPro" id="IPR002110">
    <property type="entry name" value="Ankyrin_rpt"/>
</dbReference>
<dbReference type="Pfam" id="PF12796">
    <property type="entry name" value="Ank_2"/>
    <property type="match status" value="1"/>
</dbReference>
<dbReference type="PANTHER" id="PTHR24198:SF165">
    <property type="entry name" value="ANKYRIN REPEAT-CONTAINING PROTEIN-RELATED"/>
    <property type="match status" value="1"/>
</dbReference>
<reference evidence="4" key="1">
    <citation type="submission" date="2021-03" db="EMBL/GenBank/DDBJ databases">
        <authorList>
            <person name="Bekaert M."/>
        </authorList>
    </citation>
    <scope>NUCLEOTIDE SEQUENCE</scope>
</reference>